<reference evidence="2" key="2">
    <citation type="submission" date="2017-12" db="EMBL/GenBank/DDBJ databases">
        <title>Genome sequence of the Bar-tailed Godwit (Limosa lapponica baueri).</title>
        <authorList>
            <person name="Lima N.C.B."/>
            <person name="Parody-Merino A.M."/>
            <person name="Battley P.F."/>
            <person name="Fidler A.E."/>
            <person name="Prosdocimi F."/>
        </authorList>
    </citation>
    <scope>NUCLEOTIDE SEQUENCE [LARGE SCALE GENOMIC DNA]</scope>
</reference>
<keyword evidence="2" id="KW-1185">Reference proteome</keyword>
<dbReference type="Proteomes" id="UP000233556">
    <property type="component" value="Unassembled WGS sequence"/>
</dbReference>
<reference evidence="2" key="1">
    <citation type="submission" date="2017-11" db="EMBL/GenBank/DDBJ databases">
        <authorList>
            <person name="Lima N.C."/>
            <person name="Parody-Merino A.M."/>
            <person name="Battley P.F."/>
            <person name="Fidler A.E."/>
            <person name="Prosdocimi F."/>
        </authorList>
    </citation>
    <scope>NUCLEOTIDE SEQUENCE [LARGE SCALE GENOMIC DNA]</scope>
</reference>
<accession>A0A2I0TXC2</accession>
<organism evidence="1 2">
    <name type="scientific">Limosa lapponica baueri</name>
    <dbReference type="NCBI Taxonomy" id="1758121"/>
    <lineage>
        <taxon>Eukaryota</taxon>
        <taxon>Metazoa</taxon>
        <taxon>Chordata</taxon>
        <taxon>Craniata</taxon>
        <taxon>Vertebrata</taxon>
        <taxon>Euteleostomi</taxon>
        <taxon>Archelosauria</taxon>
        <taxon>Archosauria</taxon>
        <taxon>Dinosauria</taxon>
        <taxon>Saurischia</taxon>
        <taxon>Theropoda</taxon>
        <taxon>Coelurosauria</taxon>
        <taxon>Aves</taxon>
        <taxon>Neognathae</taxon>
        <taxon>Neoaves</taxon>
        <taxon>Charadriiformes</taxon>
        <taxon>Scolopacidae</taxon>
        <taxon>Limosa</taxon>
    </lineage>
</organism>
<evidence type="ECO:0000313" key="1">
    <source>
        <dbReference type="EMBL" id="PKU38457.1"/>
    </source>
</evidence>
<sequence length="115" mass="12470">MRVQVMSCRKGVGVSPSQFFLVDPSGVPVTCNGQTSYGPQGASPYYQAETALTPISGKQGESAVLVITGCCSGTRQSKSKQRPPRSSEWTVGFPVCRVIYLQLKKKKKKEDGVKR</sequence>
<gene>
    <name evidence="1" type="ORF">llap_11241</name>
</gene>
<dbReference type="AlphaFoldDB" id="A0A2I0TXC2"/>
<evidence type="ECO:0000313" key="2">
    <source>
        <dbReference type="Proteomes" id="UP000233556"/>
    </source>
</evidence>
<proteinExistence type="predicted"/>
<name>A0A2I0TXC2_LIMLA</name>
<dbReference type="EMBL" id="KZ506740">
    <property type="protein sequence ID" value="PKU38457.1"/>
    <property type="molecule type" value="Genomic_DNA"/>
</dbReference>
<protein>
    <submittedName>
        <fullName evidence="1">Sodium potassium-transporting atpase subunit beta-1</fullName>
    </submittedName>
</protein>